<protein>
    <submittedName>
        <fullName evidence="1">Uncharacterized protein</fullName>
    </submittedName>
</protein>
<proteinExistence type="predicted"/>
<evidence type="ECO:0000313" key="2">
    <source>
        <dbReference type="Proteomes" id="UP000184268"/>
    </source>
</evidence>
<sequence>MQPIHAHPQFHLDPELVSDTTVIKVQTLKAFSRQIRDRLKADQNPAPESARSHHALLNQLAQQIGSRSYNRLSRPTKSGLAEWVPPVALRLDDLAGALSPLTLPHLPWLAQLYWELGQPPLETAGKDGFALVYRDDATLLLTTGPKAERVPNAEGIHYLPLGQDPYPEITEPNDTWTWLHHDVQAYVNRVCTDVPSWGPNARRLLSTVPVGDLYRTVPPQLYLTTPKASEWLSENVKLWQERRSERKARQLTAALFDDTHPPSPDQLYVWVKSR</sequence>
<keyword evidence="2" id="KW-1185">Reference proteome</keyword>
<dbReference type="RefSeq" id="WP_067655641.1">
    <property type="nucleotide sequence ID" value="NZ_FQXG01000003.1"/>
</dbReference>
<gene>
    <name evidence="1" type="ORF">SAMN02745129_2396</name>
</gene>
<dbReference type="EMBL" id="FQXG01000003">
    <property type="protein sequence ID" value="SHH57610.1"/>
    <property type="molecule type" value="Genomic_DNA"/>
</dbReference>
<organism evidence="1 2">
    <name type="scientific">Ferrimonas marina</name>
    <dbReference type="NCBI Taxonomy" id="299255"/>
    <lineage>
        <taxon>Bacteria</taxon>
        <taxon>Pseudomonadati</taxon>
        <taxon>Pseudomonadota</taxon>
        <taxon>Gammaproteobacteria</taxon>
        <taxon>Alteromonadales</taxon>
        <taxon>Ferrimonadaceae</taxon>
        <taxon>Ferrimonas</taxon>
    </lineage>
</organism>
<dbReference type="Proteomes" id="UP000184268">
    <property type="component" value="Unassembled WGS sequence"/>
</dbReference>
<accession>A0A1M5U415</accession>
<evidence type="ECO:0000313" key="1">
    <source>
        <dbReference type="EMBL" id="SHH57610.1"/>
    </source>
</evidence>
<dbReference type="AlphaFoldDB" id="A0A1M5U415"/>
<dbReference type="STRING" id="299255.SAMN02745129_2396"/>
<name>A0A1M5U415_9GAMM</name>
<reference evidence="1 2" key="1">
    <citation type="submission" date="2016-11" db="EMBL/GenBank/DDBJ databases">
        <authorList>
            <person name="Jaros S."/>
            <person name="Januszkiewicz K."/>
            <person name="Wedrychowicz H."/>
        </authorList>
    </citation>
    <scope>NUCLEOTIDE SEQUENCE [LARGE SCALE GENOMIC DNA]</scope>
    <source>
        <strain evidence="1 2">DSM 16917</strain>
    </source>
</reference>